<comment type="caution">
    <text evidence="2">The sequence shown here is derived from an EMBL/GenBank/DDBJ whole genome shotgun (WGS) entry which is preliminary data.</text>
</comment>
<gene>
    <name evidence="2" type="ORF">BSTOLATCC_MIC55517</name>
</gene>
<feature type="transmembrane region" description="Helical" evidence="1">
    <location>
        <begin position="390"/>
        <end position="411"/>
    </location>
</feature>
<keyword evidence="1" id="KW-0812">Transmembrane</keyword>
<evidence type="ECO:0000313" key="2">
    <source>
        <dbReference type="EMBL" id="CAG9332061.1"/>
    </source>
</evidence>
<dbReference type="EMBL" id="CAJZBQ010000054">
    <property type="protein sequence ID" value="CAG9332061.1"/>
    <property type="molecule type" value="Genomic_DNA"/>
</dbReference>
<reference evidence="2" key="1">
    <citation type="submission" date="2021-09" db="EMBL/GenBank/DDBJ databases">
        <authorList>
            <consortium name="AG Swart"/>
            <person name="Singh M."/>
            <person name="Singh A."/>
            <person name="Seah K."/>
            <person name="Emmerich C."/>
        </authorList>
    </citation>
    <scope>NUCLEOTIDE SEQUENCE</scope>
    <source>
        <strain evidence="2">ATCC30299</strain>
    </source>
</reference>
<sequence length="432" mass="50478">MEGVEDMNYLKGTILADYDQWSYCESSEIVKEQIIPLWAFEPEPALTKHSLYDIVQKIINHGQSLILIAKSKGDYIPDFKFLVINCLTFTYNYVLRALESLVNCETDRINQMSQTIYAVMGIGYFSIVSCTLTLIYFIACIEKRYDEAWRFIRKKTSSSYHDLTDSIIKRLEEVHKTLTSKTFKKKARLKTKISIKSKIFQRYMLKISFFLVIASSFYFLSIFFLYPKVEINMKYRPLVLNHFVYKKSTLSRLGYFTRDKNDPRFLLHYPDSDALHNPNISYANTVSFLKSTLKDIRKKNYLNLMSDDLKSSVFGLQSSPVNNFMKYGSFYATNYLLLEADYIGNPTSAANIVVRYNFIKNYTALQAIIEHEYHMANNDSENHIYNELNIFAFVTLAYSLALLSLYFGYYFPYLKSEVKMIDKLNNLMAVIK</sequence>
<evidence type="ECO:0008006" key="4">
    <source>
        <dbReference type="Google" id="ProtNLM"/>
    </source>
</evidence>
<name>A0AAU9K4E1_9CILI</name>
<keyword evidence="3" id="KW-1185">Reference proteome</keyword>
<proteinExistence type="predicted"/>
<accession>A0AAU9K4E1</accession>
<protein>
    <recommendedName>
        <fullName evidence="4">Odorant receptor</fullName>
    </recommendedName>
</protein>
<organism evidence="2 3">
    <name type="scientific">Blepharisma stoltei</name>
    <dbReference type="NCBI Taxonomy" id="1481888"/>
    <lineage>
        <taxon>Eukaryota</taxon>
        <taxon>Sar</taxon>
        <taxon>Alveolata</taxon>
        <taxon>Ciliophora</taxon>
        <taxon>Postciliodesmatophora</taxon>
        <taxon>Heterotrichea</taxon>
        <taxon>Heterotrichida</taxon>
        <taxon>Blepharismidae</taxon>
        <taxon>Blepharisma</taxon>
    </lineage>
</organism>
<dbReference type="Proteomes" id="UP001162131">
    <property type="component" value="Unassembled WGS sequence"/>
</dbReference>
<dbReference type="AlphaFoldDB" id="A0AAU9K4E1"/>
<feature type="transmembrane region" description="Helical" evidence="1">
    <location>
        <begin position="203"/>
        <end position="226"/>
    </location>
</feature>
<keyword evidence="1" id="KW-1133">Transmembrane helix</keyword>
<keyword evidence="1" id="KW-0472">Membrane</keyword>
<evidence type="ECO:0000256" key="1">
    <source>
        <dbReference type="SAM" id="Phobius"/>
    </source>
</evidence>
<feature type="transmembrane region" description="Helical" evidence="1">
    <location>
        <begin position="116"/>
        <end position="141"/>
    </location>
</feature>
<evidence type="ECO:0000313" key="3">
    <source>
        <dbReference type="Proteomes" id="UP001162131"/>
    </source>
</evidence>